<comment type="caution">
    <text evidence="1">The sequence shown here is derived from an EMBL/GenBank/DDBJ whole genome shotgun (WGS) entry which is preliminary data.</text>
</comment>
<name>A0A6A5G463_CAERE</name>
<reference evidence="1 2" key="1">
    <citation type="submission" date="2019-12" db="EMBL/GenBank/DDBJ databases">
        <title>Chromosome-level assembly of the Caenorhabditis remanei genome.</title>
        <authorList>
            <person name="Teterina A.A."/>
            <person name="Willis J.H."/>
            <person name="Phillips P.C."/>
        </authorList>
    </citation>
    <scope>NUCLEOTIDE SEQUENCE [LARGE SCALE GENOMIC DNA]</scope>
    <source>
        <strain evidence="1 2">PX506</strain>
        <tissue evidence="1">Whole organism</tissue>
    </source>
</reference>
<dbReference type="KEGG" id="crq:GCK72_026199"/>
<evidence type="ECO:0000313" key="2">
    <source>
        <dbReference type="Proteomes" id="UP000483820"/>
    </source>
</evidence>
<dbReference type="GeneID" id="9813754"/>
<dbReference type="RefSeq" id="XP_053580294.1">
    <property type="nucleotide sequence ID" value="XM_053736728.1"/>
</dbReference>
<dbReference type="CTD" id="9813754"/>
<accession>A0A6A5G463</accession>
<proteinExistence type="predicted"/>
<gene>
    <name evidence="1" type="ORF">GCK72_026199</name>
</gene>
<evidence type="ECO:0000313" key="1">
    <source>
        <dbReference type="EMBL" id="KAF1749730.1"/>
    </source>
</evidence>
<dbReference type="Proteomes" id="UP000483820">
    <property type="component" value="Chromosome X"/>
</dbReference>
<dbReference type="EMBL" id="WUAV01000006">
    <property type="protein sequence ID" value="KAF1749730.1"/>
    <property type="molecule type" value="Genomic_DNA"/>
</dbReference>
<sequence>MIYQGSYQDIYCTVFCGRFAFLCDWSPKPEKTHSDASTFGHDLDLAIPHNSPTTRSFPPNRTLAHPICSWKYSKTAEKDYKTNGRGDHADCKKALQQYLGDTLALNFGHVYKATTWPKNSTS</sequence>
<dbReference type="AlphaFoldDB" id="A0A6A5G463"/>
<organism evidence="1 2">
    <name type="scientific">Caenorhabditis remanei</name>
    <name type="common">Caenorhabditis vulgaris</name>
    <dbReference type="NCBI Taxonomy" id="31234"/>
    <lineage>
        <taxon>Eukaryota</taxon>
        <taxon>Metazoa</taxon>
        <taxon>Ecdysozoa</taxon>
        <taxon>Nematoda</taxon>
        <taxon>Chromadorea</taxon>
        <taxon>Rhabditida</taxon>
        <taxon>Rhabditina</taxon>
        <taxon>Rhabditomorpha</taxon>
        <taxon>Rhabditoidea</taxon>
        <taxon>Rhabditidae</taxon>
        <taxon>Peloderinae</taxon>
        <taxon>Caenorhabditis</taxon>
    </lineage>
</organism>
<protein>
    <submittedName>
        <fullName evidence="1">Uncharacterized protein</fullName>
    </submittedName>
</protein>